<keyword evidence="1" id="KW-0479">Metal-binding</keyword>
<keyword evidence="6" id="KW-1185">Reference proteome</keyword>
<dbReference type="InterPro" id="IPR027443">
    <property type="entry name" value="IPNS-like_sf"/>
</dbReference>
<proteinExistence type="predicted"/>
<name>A0A9D3U6Y1_9ROSI</name>
<keyword evidence="2" id="KW-0408">Iron</keyword>
<feature type="region of interest" description="Disordered" evidence="3">
    <location>
        <begin position="68"/>
        <end position="107"/>
    </location>
</feature>
<evidence type="ECO:0000256" key="2">
    <source>
        <dbReference type="ARBA" id="ARBA00023004"/>
    </source>
</evidence>
<accession>A0A9D3U6Y1</accession>
<evidence type="ECO:0000256" key="3">
    <source>
        <dbReference type="SAM" id="MobiDB-lite"/>
    </source>
</evidence>
<evidence type="ECO:0000256" key="1">
    <source>
        <dbReference type="ARBA" id="ARBA00022723"/>
    </source>
</evidence>
<feature type="domain" description="Isopenicillin N synthase-like Fe(2+) 2OG dioxygenase" evidence="4">
    <location>
        <begin position="1"/>
        <end position="64"/>
    </location>
</feature>
<dbReference type="InterPro" id="IPR050295">
    <property type="entry name" value="Plant_2OG-oxidoreductases"/>
</dbReference>
<dbReference type="Gene3D" id="2.60.120.330">
    <property type="entry name" value="B-lactam Antibiotic, Isopenicillin N Synthase, Chain"/>
    <property type="match status" value="1"/>
</dbReference>
<dbReference type="SUPFAM" id="SSF51197">
    <property type="entry name" value="Clavaminate synthase-like"/>
    <property type="match status" value="1"/>
</dbReference>
<gene>
    <name evidence="5" type="ORF">J1N35_043161</name>
</gene>
<comment type="caution">
    <text evidence="5">The sequence shown here is derived from an EMBL/GenBank/DDBJ whole genome shotgun (WGS) entry which is preliminary data.</text>
</comment>
<feature type="compositionally biased region" description="Polar residues" evidence="3">
    <location>
        <begin position="70"/>
        <end position="82"/>
    </location>
</feature>
<dbReference type="AlphaFoldDB" id="A0A9D3U6Y1"/>
<dbReference type="EMBL" id="JAIQCV010000013">
    <property type="protein sequence ID" value="KAH1030987.1"/>
    <property type="molecule type" value="Genomic_DNA"/>
</dbReference>
<dbReference type="Pfam" id="PF03171">
    <property type="entry name" value="2OG-FeII_Oxy"/>
    <property type="match status" value="1"/>
</dbReference>
<sequence>MIANLYTPCPQPELAMGLAARTDHGFLTLLIQNDTVGLQVLHKDQWFNIHPIPKSFLANIGDHIEKANEPTVQPSQNVQSGRSLYKLQRSPIKGHGRKRQPRNARKQ</sequence>
<dbReference type="GO" id="GO:0046872">
    <property type="term" value="F:metal ion binding"/>
    <property type="evidence" value="ECO:0007669"/>
    <property type="project" value="UniProtKB-KW"/>
</dbReference>
<dbReference type="OrthoDB" id="288590at2759"/>
<evidence type="ECO:0000259" key="4">
    <source>
        <dbReference type="Pfam" id="PF03171"/>
    </source>
</evidence>
<evidence type="ECO:0000313" key="6">
    <source>
        <dbReference type="Proteomes" id="UP000828251"/>
    </source>
</evidence>
<evidence type="ECO:0000313" key="5">
    <source>
        <dbReference type="EMBL" id="KAH1030987.1"/>
    </source>
</evidence>
<dbReference type="PANTHER" id="PTHR47991">
    <property type="entry name" value="OXOGLUTARATE/IRON-DEPENDENT DIOXYGENASE"/>
    <property type="match status" value="1"/>
</dbReference>
<protein>
    <recommendedName>
        <fullName evidence="4">Isopenicillin N synthase-like Fe(2+) 2OG dioxygenase domain-containing protein</fullName>
    </recommendedName>
</protein>
<feature type="compositionally biased region" description="Basic residues" evidence="3">
    <location>
        <begin position="92"/>
        <end position="107"/>
    </location>
</feature>
<organism evidence="5 6">
    <name type="scientific">Gossypium stocksii</name>
    <dbReference type="NCBI Taxonomy" id="47602"/>
    <lineage>
        <taxon>Eukaryota</taxon>
        <taxon>Viridiplantae</taxon>
        <taxon>Streptophyta</taxon>
        <taxon>Embryophyta</taxon>
        <taxon>Tracheophyta</taxon>
        <taxon>Spermatophyta</taxon>
        <taxon>Magnoliopsida</taxon>
        <taxon>eudicotyledons</taxon>
        <taxon>Gunneridae</taxon>
        <taxon>Pentapetalae</taxon>
        <taxon>rosids</taxon>
        <taxon>malvids</taxon>
        <taxon>Malvales</taxon>
        <taxon>Malvaceae</taxon>
        <taxon>Malvoideae</taxon>
        <taxon>Gossypium</taxon>
    </lineage>
</organism>
<dbReference type="Proteomes" id="UP000828251">
    <property type="component" value="Unassembled WGS sequence"/>
</dbReference>
<reference evidence="5 6" key="1">
    <citation type="journal article" date="2021" name="Plant Biotechnol. J.">
        <title>Multi-omics assisted identification of the key and species-specific regulatory components of drought-tolerant mechanisms in Gossypium stocksii.</title>
        <authorList>
            <person name="Yu D."/>
            <person name="Ke L."/>
            <person name="Zhang D."/>
            <person name="Wu Y."/>
            <person name="Sun Y."/>
            <person name="Mei J."/>
            <person name="Sun J."/>
            <person name="Sun Y."/>
        </authorList>
    </citation>
    <scope>NUCLEOTIDE SEQUENCE [LARGE SCALE GENOMIC DNA]</scope>
    <source>
        <strain evidence="6">cv. E1</strain>
        <tissue evidence="5">Leaf</tissue>
    </source>
</reference>
<dbReference type="InterPro" id="IPR044861">
    <property type="entry name" value="IPNS-like_FE2OG_OXY"/>
</dbReference>